<keyword evidence="1" id="KW-0812">Transmembrane</keyword>
<sequence length="89" mass="10092">MNSIHLLSILPFIGSSIIFVLYCKNWCLGLIKVFIVSESIATFSSKSKTFLSELINLTVLFFLRSGFLMLCVLISLLLNIFVLNLFKQI</sequence>
<gene>
    <name evidence="3" type="ORF">A0H76_2670</name>
    <name evidence="2" type="ORF">HERIO_2552</name>
</gene>
<dbReference type="VEuPathDB" id="MicrosporidiaDB:A0H76_2670"/>
<dbReference type="AlphaFoldDB" id="A0A1X0Q6G5"/>
<accession>A0A1X0Q6G5</accession>
<proteinExistence type="predicted"/>
<evidence type="ECO:0000313" key="4">
    <source>
        <dbReference type="Proteomes" id="UP000192356"/>
    </source>
</evidence>
<keyword evidence="1" id="KW-0472">Membrane</keyword>
<evidence type="ECO:0000313" key="2">
    <source>
        <dbReference type="EMBL" id="ORD95365.1"/>
    </source>
</evidence>
<feature type="transmembrane region" description="Helical" evidence="1">
    <location>
        <begin position="55"/>
        <end position="86"/>
    </location>
</feature>
<evidence type="ECO:0000256" key="1">
    <source>
        <dbReference type="SAM" id="Phobius"/>
    </source>
</evidence>
<protein>
    <submittedName>
        <fullName evidence="2">Uncharacterized protein</fullName>
    </submittedName>
</protein>
<keyword evidence="1" id="KW-1133">Transmembrane helix</keyword>
<reference evidence="4 5" key="1">
    <citation type="journal article" date="2017" name="Environ. Microbiol.">
        <title>Decay of the glycolytic pathway and adaptation to intranuclear parasitism within Enterocytozoonidae microsporidia.</title>
        <authorList>
            <person name="Wiredu Boakye D."/>
            <person name="Jaroenlak P."/>
            <person name="Prachumwat A."/>
            <person name="Williams T.A."/>
            <person name="Bateman K.S."/>
            <person name="Itsathitphaisarn O."/>
            <person name="Sritunyalucksana K."/>
            <person name="Paszkiewicz K.H."/>
            <person name="Moore K.A."/>
            <person name="Stentiford G.D."/>
            <person name="Williams B.A."/>
        </authorList>
    </citation>
    <scope>NUCLEOTIDE SEQUENCE [LARGE SCALE GENOMIC DNA]</scope>
    <source>
        <strain evidence="3">Canceri</strain>
        <strain evidence="5">canceri</strain>
        <strain evidence="2 4">GB1</strain>
    </source>
</reference>
<keyword evidence="4" id="KW-1185">Reference proteome</keyword>
<dbReference type="EMBL" id="LTAI01000769">
    <property type="protein sequence ID" value="ORD98347.1"/>
    <property type="molecule type" value="Genomic_DNA"/>
</dbReference>
<organism evidence="2 4">
    <name type="scientific">Hepatospora eriocheir</name>
    <dbReference type="NCBI Taxonomy" id="1081669"/>
    <lineage>
        <taxon>Eukaryota</taxon>
        <taxon>Fungi</taxon>
        <taxon>Fungi incertae sedis</taxon>
        <taxon>Microsporidia</taxon>
        <taxon>Hepatosporidae</taxon>
        <taxon>Hepatospora</taxon>
    </lineage>
</organism>
<evidence type="ECO:0000313" key="5">
    <source>
        <dbReference type="Proteomes" id="UP000192501"/>
    </source>
</evidence>
<feature type="transmembrane region" description="Helical" evidence="1">
    <location>
        <begin position="12"/>
        <end position="35"/>
    </location>
</feature>
<name>A0A1X0Q6G5_9MICR</name>
<dbReference type="Proteomes" id="UP000192356">
    <property type="component" value="Unassembled WGS sequence"/>
</dbReference>
<comment type="caution">
    <text evidence="2">The sequence shown here is derived from an EMBL/GenBank/DDBJ whole genome shotgun (WGS) entry which is preliminary data.</text>
</comment>
<evidence type="ECO:0000313" key="3">
    <source>
        <dbReference type="EMBL" id="ORD98347.1"/>
    </source>
</evidence>
<dbReference type="VEuPathDB" id="MicrosporidiaDB:HERIO_2552"/>
<dbReference type="EMBL" id="LVKB01000360">
    <property type="protein sequence ID" value="ORD95365.1"/>
    <property type="molecule type" value="Genomic_DNA"/>
</dbReference>
<dbReference type="Proteomes" id="UP000192501">
    <property type="component" value="Unassembled WGS sequence"/>
</dbReference>